<feature type="domain" description="Aconitase/3-isopropylmalate dehydratase large subunit alpha/beta/alpha" evidence="5">
    <location>
        <begin position="209"/>
        <end position="391"/>
    </location>
</feature>
<evidence type="ECO:0000256" key="2">
    <source>
        <dbReference type="ARBA" id="ARBA00023004"/>
    </source>
</evidence>
<evidence type="ECO:0000313" key="7">
    <source>
        <dbReference type="Proteomes" id="UP000660262"/>
    </source>
</evidence>
<dbReference type="InterPro" id="IPR036008">
    <property type="entry name" value="Aconitase_4Fe-4S_dom"/>
</dbReference>
<dbReference type="PANTHER" id="PTHR43160:SF3">
    <property type="entry name" value="ACONITATE HYDRATASE, MITOCHONDRIAL"/>
    <property type="match status" value="1"/>
</dbReference>
<dbReference type="GO" id="GO:0005829">
    <property type="term" value="C:cytosol"/>
    <property type="evidence" value="ECO:0007669"/>
    <property type="project" value="TreeGrafter"/>
</dbReference>
<dbReference type="PANTHER" id="PTHR43160">
    <property type="entry name" value="ACONITATE HYDRATASE B"/>
    <property type="match status" value="1"/>
</dbReference>
<dbReference type="SUPFAM" id="SSF53732">
    <property type="entry name" value="Aconitase iron-sulfur domain"/>
    <property type="match status" value="1"/>
</dbReference>
<evidence type="ECO:0000256" key="4">
    <source>
        <dbReference type="SAM" id="MobiDB-lite"/>
    </source>
</evidence>
<dbReference type="GO" id="GO:0046872">
    <property type="term" value="F:metal ion binding"/>
    <property type="evidence" value="ECO:0007669"/>
    <property type="project" value="UniProtKB-KW"/>
</dbReference>
<feature type="region of interest" description="Disordered" evidence="4">
    <location>
        <begin position="369"/>
        <end position="425"/>
    </location>
</feature>
<keyword evidence="7" id="KW-1185">Reference proteome</keyword>
<protein>
    <submittedName>
        <fullName evidence="6">Aconitate hydratase</fullName>
    </submittedName>
</protein>
<dbReference type="Pfam" id="PF00330">
    <property type="entry name" value="Aconitase"/>
    <property type="match status" value="1"/>
</dbReference>
<evidence type="ECO:0000313" key="6">
    <source>
        <dbReference type="EMBL" id="GHP12476.1"/>
    </source>
</evidence>
<dbReference type="OrthoDB" id="2224430at2759"/>
<dbReference type="GO" id="GO:0051539">
    <property type="term" value="F:4 iron, 4 sulfur cluster binding"/>
    <property type="evidence" value="ECO:0007669"/>
    <property type="project" value="TreeGrafter"/>
</dbReference>
<reference evidence="6" key="1">
    <citation type="submission" date="2020-10" db="EMBL/GenBank/DDBJ databases">
        <title>Unveiling of a novel bifunctional photoreceptor, Dualchrome1, isolated from a cosmopolitan green alga.</title>
        <authorList>
            <person name="Suzuki S."/>
            <person name="Kawachi M."/>
        </authorList>
    </citation>
    <scope>NUCLEOTIDE SEQUENCE</scope>
    <source>
        <strain evidence="6">NIES 2893</strain>
    </source>
</reference>
<dbReference type="AlphaFoldDB" id="A0A830HYD8"/>
<evidence type="ECO:0000259" key="5">
    <source>
        <dbReference type="Pfam" id="PF00330"/>
    </source>
</evidence>
<dbReference type="InterPro" id="IPR050926">
    <property type="entry name" value="Aconitase/IPM_isomerase"/>
</dbReference>
<feature type="compositionally biased region" description="Acidic residues" evidence="4">
    <location>
        <begin position="388"/>
        <end position="402"/>
    </location>
</feature>
<accession>A0A830HYD8</accession>
<comment type="caution">
    <text evidence="6">The sequence shown here is derived from an EMBL/GenBank/DDBJ whole genome shotgun (WGS) entry which is preliminary data.</text>
</comment>
<sequence length="562" mass="58029">MPTLASAAASASSAARVGVGASNVVCFFGRISLGSVIHATSFSCLQKGLFVVGEGGGARGGGAGARHIFSYSLARSHSCFVGSGSSSLTASAVFMSALASAIPSSLSRSFSSTSSLYPSPAECASASGRVAAAASSSSSSSSSSSTLTLTSKILIGALKRQPREPDSASPLPPSSHLERALRIAWPMAILYDDNPARAAGGMGTLVLPTNLKTKTPRVYGVRLVGELERWVDGYDVGMAAARLLQSVDDVDVVEFHGPGCETLGLGDATALCFVASAKTKDRVAALFPPTERVLRGWANVENDGLLEALTKGRDAADDQAHRAWAPDEGASYEAGSSELDLSALEPSVCLADDPSISWTLTELREGVAETPWGADTALRVSPAPREDDPGDDAAEDNSDTSDAETNPDGSGRPPPSCDFTIGEPSHLGTHTDIRRAAHIAAQVTRRGLTFVNQHGGVMCCAGSAGEAEVSTRRRQFDELEKARAVVKALGDDTIADVGLTTALSASCYAAADGTKLFANPTVVACLALTGDLAFDPRVHRLSDDNGEAFELTPLEHGATDDA</sequence>
<dbReference type="InterPro" id="IPR015931">
    <property type="entry name" value="Acnase/IPM_dHydase_lsu_aba_1/3"/>
</dbReference>
<dbReference type="Gene3D" id="3.30.499.10">
    <property type="entry name" value="Aconitase, domain 3"/>
    <property type="match status" value="1"/>
</dbReference>
<dbReference type="GO" id="GO:0003994">
    <property type="term" value="F:aconitate hydratase activity"/>
    <property type="evidence" value="ECO:0007669"/>
    <property type="project" value="TreeGrafter"/>
</dbReference>
<organism evidence="6 7">
    <name type="scientific">Pycnococcus provasolii</name>
    <dbReference type="NCBI Taxonomy" id="41880"/>
    <lineage>
        <taxon>Eukaryota</taxon>
        <taxon>Viridiplantae</taxon>
        <taxon>Chlorophyta</taxon>
        <taxon>Pseudoscourfieldiophyceae</taxon>
        <taxon>Pseudoscourfieldiales</taxon>
        <taxon>Pycnococcaceae</taxon>
        <taxon>Pycnococcus</taxon>
    </lineage>
</organism>
<dbReference type="GO" id="GO:0005739">
    <property type="term" value="C:mitochondrion"/>
    <property type="evidence" value="ECO:0007669"/>
    <property type="project" value="TreeGrafter"/>
</dbReference>
<dbReference type="EMBL" id="BNJQ01000042">
    <property type="protein sequence ID" value="GHP12476.1"/>
    <property type="molecule type" value="Genomic_DNA"/>
</dbReference>
<keyword evidence="2" id="KW-0408">Iron</keyword>
<keyword evidence="1" id="KW-0479">Metal-binding</keyword>
<proteinExistence type="predicted"/>
<gene>
    <name evidence="6" type="ORF">PPROV_001120400</name>
</gene>
<name>A0A830HYD8_9CHLO</name>
<evidence type="ECO:0000256" key="1">
    <source>
        <dbReference type="ARBA" id="ARBA00022723"/>
    </source>
</evidence>
<evidence type="ECO:0000256" key="3">
    <source>
        <dbReference type="ARBA" id="ARBA00023014"/>
    </source>
</evidence>
<dbReference type="InterPro" id="IPR001030">
    <property type="entry name" value="Acoase/IPM_deHydtase_lsu_aba"/>
</dbReference>
<dbReference type="GO" id="GO:0006099">
    <property type="term" value="P:tricarboxylic acid cycle"/>
    <property type="evidence" value="ECO:0007669"/>
    <property type="project" value="TreeGrafter"/>
</dbReference>
<dbReference type="Proteomes" id="UP000660262">
    <property type="component" value="Unassembled WGS sequence"/>
</dbReference>
<keyword evidence="3" id="KW-0411">Iron-sulfur</keyword>